<comment type="caution">
    <text evidence="2">The sequence shown here is derived from an EMBL/GenBank/DDBJ whole genome shotgun (WGS) entry which is preliminary data.</text>
</comment>
<evidence type="ECO:0008006" key="4">
    <source>
        <dbReference type="Google" id="ProtNLM"/>
    </source>
</evidence>
<dbReference type="STRING" id="1435349.PW52_04750"/>
<dbReference type="EMBL" id="JTDW01000003">
    <property type="protein sequence ID" value="KJD36467.1"/>
    <property type="molecule type" value="Genomic_DNA"/>
</dbReference>
<proteinExistence type="predicted"/>
<reference evidence="2 3" key="1">
    <citation type="submission" date="2014-11" db="EMBL/GenBank/DDBJ databases">
        <title>Tamlana sedimentorum sp. nov., isolated from shallow sand sediments of the Sea of Japan.</title>
        <authorList>
            <person name="Romanenko L.A."/>
        </authorList>
    </citation>
    <scope>NUCLEOTIDE SEQUENCE [LARGE SCALE GENOMIC DNA]</scope>
    <source>
        <strain evidence="2 3">JCM 19808</strain>
    </source>
</reference>
<keyword evidence="3" id="KW-1185">Reference proteome</keyword>
<sequence length="342" mass="36691">MKTKFTFLVTALFAIIIVNAQNVLTVDNSVGANAQYSDIASALSSATAGDTIYVHPSITSYGTVSINKKITLVGFGHLHPEKKTQVEDIILADGASNSKITGFYVYDDIYTANNSETLTNITIENNYIRDHLVFNSGAVDNVIVRGNLIYNIGQGSSSTSYDNFTNTIITNNIITDVIGFKNYDSITIKNNIFLGINSADPIDNAGSGNITIQNCIFYYSTTSTYNPNSTNVVFENCLTYNRGSGNVSTLLGSNNLDNQNPLFIEDTDNAGFNSQTDDFHLQTGSPAIGSGAGGVDIGIYDGTFNFNNYGFTNGIPTVKITDITDRIAPGANLSVTINTIAN</sequence>
<dbReference type="InterPro" id="IPR012334">
    <property type="entry name" value="Pectin_lyas_fold"/>
</dbReference>
<gene>
    <name evidence="2" type="ORF">PW52_04750</name>
</gene>
<evidence type="ECO:0000256" key="1">
    <source>
        <dbReference type="SAM" id="SignalP"/>
    </source>
</evidence>
<dbReference type="AlphaFoldDB" id="A0A0D7WFE5"/>
<dbReference type="InterPro" id="IPR011050">
    <property type="entry name" value="Pectin_lyase_fold/virulence"/>
</dbReference>
<evidence type="ECO:0000313" key="3">
    <source>
        <dbReference type="Proteomes" id="UP000032578"/>
    </source>
</evidence>
<dbReference type="Gene3D" id="2.160.20.10">
    <property type="entry name" value="Single-stranded right-handed beta-helix, Pectin lyase-like"/>
    <property type="match status" value="1"/>
</dbReference>
<evidence type="ECO:0000313" key="2">
    <source>
        <dbReference type="EMBL" id="KJD36467.1"/>
    </source>
</evidence>
<organism evidence="2 3">
    <name type="scientific">Neotamlana sedimentorum</name>
    <dbReference type="NCBI Taxonomy" id="1435349"/>
    <lineage>
        <taxon>Bacteria</taxon>
        <taxon>Pseudomonadati</taxon>
        <taxon>Bacteroidota</taxon>
        <taxon>Flavobacteriia</taxon>
        <taxon>Flavobacteriales</taxon>
        <taxon>Flavobacteriaceae</taxon>
        <taxon>Neotamlana</taxon>
    </lineage>
</organism>
<dbReference type="SUPFAM" id="SSF51126">
    <property type="entry name" value="Pectin lyase-like"/>
    <property type="match status" value="1"/>
</dbReference>
<dbReference type="Proteomes" id="UP000032578">
    <property type="component" value="Unassembled WGS sequence"/>
</dbReference>
<feature type="chain" id="PRO_5002325865" description="Right handed beta helix domain-containing protein" evidence="1">
    <location>
        <begin position="21"/>
        <end position="342"/>
    </location>
</feature>
<feature type="signal peptide" evidence="1">
    <location>
        <begin position="1"/>
        <end position="20"/>
    </location>
</feature>
<dbReference type="OrthoDB" id="1454806at2"/>
<name>A0A0D7WFE5_9FLAO</name>
<accession>A0A0D7WFE5</accession>
<dbReference type="PATRIC" id="fig|1435349.4.peg.1867"/>
<protein>
    <recommendedName>
        <fullName evidence="4">Right handed beta helix domain-containing protein</fullName>
    </recommendedName>
</protein>
<dbReference type="RefSeq" id="WP_044631781.1">
    <property type="nucleotide sequence ID" value="NZ_JTDW01000003.1"/>
</dbReference>
<keyword evidence="1" id="KW-0732">Signal</keyword>